<dbReference type="RefSeq" id="WP_224140964.1">
    <property type="nucleotide sequence ID" value="NZ_JAIQUM010000058.1"/>
</dbReference>
<evidence type="ECO:0000256" key="2">
    <source>
        <dbReference type="ARBA" id="ARBA00023002"/>
    </source>
</evidence>
<dbReference type="Pfam" id="PF00724">
    <property type="entry name" value="Oxidored_FMN"/>
    <property type="match status" value="1"/>
</dbReference>
<keyword evidence="2" id="KW-0560">Oxidoreductase</keyword>
<organism evidence="4 5">
    <name type="scientific">Metabacillus rhizolycopersici</name>
    <dbReference type="NCBI Taxonomy" id="2875709"/>
    <lineage>
        <taxon>Bacteria</taxon>
        <taxon>Bacillati</taxon>
        <taxon>Bacillota</taxon>
        <taxon>Bacilli</taxon>
        <taxon>Bacillales</taxon>
        <taxon>Bacillaceae</taxon>
        <taxon>Metabacillus</taxon>
    </lineage>
</organism>
<evidence type="ECO:0000313" key="4">
    <source>
        <dbReference type="EMBL" id="MBZ5752510.1"/>
    </source>
</evidence>
<evidence type="ECO:0000259" key="3">
    <source>
        <dbReference type="Pfam" id="PF00724"/>
    </source>
</evidence>
<reference evidence="4" key="1">
    <citation type="submission" date="2024-05" db="EMBL/GenBank/DDBJ databases">
        <title>Metabacillus sp. nov., isolated from the rhizosphere soil of tomato plants.</title>
        <authorList>
            <person name="Ma R."/>
        </authorList>
    </citation>
    <scope>NUCLEOTIDE SEQUENCE</scope>
    <source>
        <strain evidence="4">DBTR6</strain>
    </source>
</reference>
<dbReference type="Gene3D" id="3.20.20.70">
    <property type="entry name" value="Aldolase class I"/>
    <property type="match status" value="1"/>
</dbReference>
<dbReference type="PANTHER" id="PTHR43656">
    <property type="entry name" value="BINDING OXIDOREDUCTASE, PUTATIVE (AFU_ORTHOLOGUE AFUA_2G08260)-RELATED"/>
    <property type="match status" value="1"/>
</dbReference>
<dbReference type="CDD" id="cd04735">
    <property type="entry name" value="OYE_like_4_FMN"/>
    <property type="match status" value="1"/>
</dbReference>
<evidence type="ECO:0000313" key="5">
    <source>
        <dbReference type="Proteomes" id="UP001165287"/>
    </source>
</evidence>
<dbReference type="EMBL" id="JAIQUM010000058">
    <property type="protein sequence ID" value="MBZ5752510.1"/>
    <property type="molecule type" value="Genomic_DNA"/>
</dbReference>
<feature type="domain" description="NADH:flavin oxidoreductase/NADH oxidase N-terminal" evidence="3">
    <location>
        <begin position="8"/>
        <end position="341"/>
    </location>
</feature>
<comment type="caution">
    <text evidence="4">The sequence shown here is derived from an EMBL/GenBank/DDBJ whole genome shotgun (WGS) entry which is preliminary data.</text>
</comment>
<proteinExistence type="predicted"/>
<keyword evidence="5" id="KW-1185">Reference proteome</keyword>
<evidence type="ECO:0000256" key="1">
    <source>
        <dbReference type="ARBA" id="ARBA00022630"/>
    </source>
</evidence>
<dbReference type="PANTHER" id="PTHR43656:SF2">
    <property type="entry name" value="BINDING OXIDOREDUCTASE, PUTATIVE (AFU_ORTHOLOGUE AFUA_2G08260)-RELATED"/>
    <property type="match status" value="1"/>
</dbReference>
<dbReference type="InterPro" id="IPR013785">
    <property type="entry name" value="Aldolase_TIM"/>
</dbReference>
<dbReference type="InterPro" id="IPR001155">
    <property type="entry name" value="OxRdtase_FMN_N"/>
</dbReference>
<keyword evidence="1" id="KW-0285">Flavoprotein</keyword>
<name>A0ABS7UW21_9BACI</name>
<dbReference type="InterPro" id="IPR051799">
    <property type="entry name" value="NADH_flavin_oxidoreductase"/>
</dbReference>
<dbReference type="SUPFAM" id="SSF51395">
    <property type="entry name" value="FMN-linked oxidoreductases"/>
    <property type="match status" value="1"/>
</dbReference>
<accession>A0ABS7UW21</accession>
<protein>
    <submittedName>
        <fullName evidence="4">NADH-dependent flavin oxidoreductase</fullName>
    </submittedName>
</protein>
<dbReference type="Proteomes" id="UP001165287">
    <property type="component" value="Unassembled WGS sequence"/>
</dbReference>
<sequence length="376" mass="41193">MSSKYTPLFQPITLRSGIQLDNRVVMAPMTTFSSNPDGTVSDEEVAYYSRRSNGVGMVVTACAYVTPNGKGFQGEFGSDRDDLIPSLRRIASAIKEQGAKAVLQIFHGGRMCPPELVPDGEIVSASAVPAEQGVVSDQVPRALTETEIQSIIRDFGESTRRAIEAGFDGVEIHGANGYLIQQFFSPHSNRREDQYGGSLEKRLSFPIAVVDEVKKAVAEHAKEPFLIGYRFSPEEPETPGITMADTLALVDVLASKELDYLHVSLMEFWSTPRRGVEDSRSRLEIIQERVGESVPVIGVGSIYTADDALKAIQSGVSMIAIGRGLIIDPDWVEKVKQGKESEIEIKLKKDAGSRLVVPNPLWQVIVNTPGWFPIED</sequence>
<gene>
    <name evidence="4" type="ORF">K9V48_20240</name>
</gene>